<protein>
    <recommendedName>
        <fullName evidence="5">ATP-grasp domain-containing protein</fullName>
    </recommendedName>
</protein>
<feature type="domain" description="ATP-grasp" evidence="5">
    <location>
        <begin position="631"/>
        <end position="832"/>
    </location>
</feature>
<evidence type="ECO:0000256" key="4">
    <source>
        <dbReference type="PROSITE-ProRule" id="PRU00409"/>
    </source>
</evidence>
<evidence type="ECO:0000313" key="7">
    <source>
        <dbReference type="Proteomes" id="UP000001449"/>
    </source>
</evidence>
<reference evidence="6 7" key="1">
    <citation type="journal article" date="2004" name="Science">
        <title>The genome of the diatom Thalassiosira pseudonana: ecology, evolution, and metabolism.</title>
        <authorList>
            <person name="Armbrust E.V."/>
            <person name="Berges J.A."/>
            <person name="Bowler C."/>
            <person name="Green B.R."/>
            <person name="Martinez D."/>
            <person name="Putnam N.H."/>
            <person name="Zhou S."/>
            <person name="Allen A.E."/>
            <person name="Apt K.E."/>
            <person name="Bechner M."/>
            <person name="Brzezinski M.A."/>
            <person name="Chaal B.K."/>
            <person name="Chiovitti A."/>
            <person name="Davis A.K."/>
            <person name="Demarest M.S."/>
            <person name="Detter J.C."/>
            <person name="Glavina T."/>
            <person name="Goodstein D."/>
            <person name="Hadi M.Z."/>
            <person name="Hellsten U."/>
            <person name="Hildebrand M."/>
            <person name="Jenkins B.D."/>
            <person name="Jurka J."/>
            <person name="Kapitonov V.V."/>
            <person name="Kroger N."/>
            <person name="Lau W.W."/>
            <person name="Lane T.W."/>
            <person name="Larimer F.W."/>
            <person name="Lippmeier J.C."/>
            <person name="Lucas S."/>
            <person name="Medina M."/>
            <person name="Montsant A."/>
            <person name="Obornik M."/>
            <person name="Parker M.S."/>
            <person name="Palenik B."/>
            <person name="Pazour G.J."/>
            <person name="Richardson P.M."/>
            <person name="Rynearson T.A."/>
            <person name="Saito M.A."/>
            <person name="Schwartz D.C."/>
            <person name="Thamatrakoln K."/>
            <person name="Valentin K."/>
            <person name="Vardi A."/>
            <person name="Wilkerson F.P."/>
            <person name="Rokhsar D.S."/>
        </authorList>
    </citation>
    <scope>NUCLEOTIDE SEQUENCE [LARGE SCALE GENOMIC DNA]</scope>
    <source>
        <strain evidence="6 7">CCMP1335</strain>
    </source>
</reference>
<feature type="domain" description="ATP-grasp" evidence="5">
    <location>
        <begin position="164"/>
        <end position="364"/>
    </location>
</feature>
<evidence type="ECO:0000256" key="1">
    <source>
        <dbReference type="ARBA" id="ARBA00022598"/>
    </source>
</evidence>
<keyword evidence="7" id="KW-1185">Reference proteome</keyword>
<dbReference type="GO" id="GO:0046872">
    <property type="term" value="F:metal ion binding"/>
    <property type="evidence" value="ECO:0007669"/>
    <property type="project" value="InterPro"/>
</dbReference>
<sequence>MHYVTNTPVQATLPSYSTLVLLIDPISTSCRIAQEISKRGHHLCALWTKDYIGDSAEQQSKRSPGTYGCGGLRYKAELEEGRDYVVGDGDVSSLVDVVQEVASTAKLSIVGCFSGSGLSRATRLADGLAVKLGLEPCLVPPKCVGNDGGVGGIVPDICNKNTQQELLKAAGLRCIRQVCSSTLDESTVHFLETEKYPLVVKPASKDRASGGIKLCRTKEEAVDHFNLLIGANQSNGSKMEVICQEYLRGTEVVVDHVSRNFQHKTCMVWKYDKRPANGENHVYFGMIPVESDSYEAELAIPYVRKVLDALGCKNGPSHAECIITADGRGAVLVEMNVRAQGGDGSWSRLATALTGRYSQIEASVDAWLDEDEFDSLPDAPLSPFQSHGLQVHFVSYSEGEVVSTPGFEVLKHLPSFVSLSPSVGIGSTVEYTTDLATSPGVCLLMNKDENKLKKDLDFLRYMEEINGLFTYKTNVESLARPTAASYGTPHRRIKSTVDRMEKPSLLRILSNDRPELARQGMLMKRMTTVDSSKEVVIVTDPYSTGCLLVNEMCSRGYRVIGEMKYHAEVTECESLADTVQAIYKAAGSLRVVACLAGGEAGVDCADAVSERMSLRTNGTHIANRRDKKVQQEMIIAAGMRGVRQAAGQKFEDVVDFLQTEHYPVVLKPTDSAGSDGVKLCHNFEEAKVHFHHLLEVEAVNGGMNTEVLCQEFLRGKEYVVDQVSRDGVHKTMMVWVYDKRPANNAAFVYFGMLPVDPNSAEAKILIPYARGVLDVLGVKNGASHGEVILTSTGPCLVEMNVRAHGGDGNWRSLARGLTGGYSQVEVTVDSYLDKKQFSVIPNLPPTPFKANGQEVILVSYFRGKVKSTPGYDVIRELKSFVYMETGIKAGSFVERTVDLLTGIGSVILVHSDKEIIDADVAKILWLKIRVVFGLHAIYRATSYLFALLFGRSLWHRREMEKKNELFEYEKSGALFTAVSQRHLSGILVNEGDEC</sequence>
<dbReference type="AlphaFoldDB" id="B8CGH7"/>
<dbReference type="PROSITE" id="PS50975">
    <property type="entry name" value="ATP_GRASP"/>
    <property type="match status" value="2"/>
</dbReference>
<dbReference type="PANTHER" id="PTHR43585">
    <property type="entry name" value="FUMIPYRROLE BIOSYNTHESIS PROTEIN C"/>
    <property type="match status" value="1"/>
</dbReference>
<dbReference type="GeneID" id="7448913"/>
<reference evidence="6 7" key="2">
    <citation type="journal article" date="2008" name="Nature">
        <title>The Phaeodactylum genome reveals the evolutionary history of diatom genomes.</title>
        <authorList>
            <person name="Bowler C."/>
            <person name="Allen A.E."/>
            <person name="Badger J.H."/>
            <person name="Grimwood J."/>
            <person name="Jabbari K."/>
            <person name="Kuo A."/>
            <person name="Maheswari U."/>
            <person name="Martens C."/>
            <person name="Maumus F."/>
            <person name="Otillar R.P."/>
            <person name="Rayko E."/>
            <person name="Salamov A."/>
            <person name="Vandepoele K."/>
            <person name="Beszteri B."/>
            <person name="Gruber A."/>
            <person name="Heijde M."/>
            <person name="Katinka M."/>
            <person name="Mock T."/>
            <person name="Valentin K."/>
            <person name="Verret F."/>
            <person name="Berges J.A."/>
            <person name="Brownlee C."/>
            <person name="Cadoret J.P."/>
            <person name="Chiovitti A."/>
            <person name="Choi C.J."/>
            <person name="Coesel S."/>
            <person name="De Martino A."/>
            <person name="Detter J.C."/>
            <person name="Durkin C."/>
            <person name="Falciatore A."/>
            <person name="Fournet J."/>
            <person name="Haruta M."/>
            <person name="Huysman M.J."/>
            <person name="Jenkins B.D."/>
            <person name="Jiroutova K."/>
            <person name="Jorgensen R.E."/>
            <person name="Joubert Y."/>
            <person name="Kaplan A."/>
            <person name="Kroger N."/>
            <person name="Kroth P.G."/>
            <person name="La Roche J."/>
            <person name="Lindquist E."/>
            <person name="Lommer M."/>
            <person name="Martin-Jezequel V."/>
            <person name="Lopez P.J."/>
            <person name="Lucas S."/>
            <person name="Mangogna M."/>
            <person name="McGinnis K."/>
            <person name="Medlin L.K."/>
            <person name="Montsant A."/>
            <person name="Oudot-Le Secq M.P."/>
            <person name="Napoli C."/>
            <person name="Obornik M."/>
            <person name="Parker M.S."/>
            <person name="Petit J.L."/>
            <person name="Porcel B.M."/>
            <person name="Poulsen N."/>
            <person name="Robison M."/>
            <person name="Rychlewski L."/>
            <person name="Rynearson T.A."/>
            <person name="Schmutz J."/>
            <person name="Shapiro H."/>
            <person name="Siaut M."/>
            <person name="Stanley M."/>
            <person name="Sussman M.R."/>
            <person name="Taylor A.R."/>
            <person name="Vardi A."/>
            <person name="von Dassow P."/>
            <person name="Vyverman W."/>
            <person name="Willis A."/>
            <person name="Wyrwicz L.S."/>
            <person name="Rokhsar D.S."/>
            <person name="Weissenbach J."/>
            <person name="Armbrust E.V."/>
            <person name="Green B.R."/>
            <person name="Van de Peer Y."/>
            <person name="Grigoriev I.V."/>
        </authorList>
    </citation>
    <scope>NUCLEOTIDE SEQUENCE [LARGE SCALE GENOMIC DNA]</scope>
    <source>
        <strain evidence="6 7">CCMP1335</strain>
    </source>
</reference>
<dbReference type="GO" id="GO:0016874">
    <property type="term" value="F:ligase activity"/>
    <property type="evidence" value="ECO:0007669"/>
    <property type="project" value="UniProtKB-KW"/>
</dbReference>
<dbReference type="PaxDb" id="35128-Thaps25878"/>
<dbReference type="Pfam" id="PF13535">
    <property type="entry name" value="ATP-grasp_4"/>
    <property type="match status" value="2"/>
</dbReference>
<dbReference type="InParanoid" id="B8CGH7"/>
<dbReference type="SUPFAM" id="SSF56059">
    <property type="entry name" value="Glutathione synthetase ATP-binding domain-like"/>
    <property type="match status" value="2"/>
</dbReference>
<name>B8CGH7_THAPS</name>
<dbReference type="EMBL" id="CM000654">
    <property type="protein sequence ID" value="EED87498.1"/>
    <property type="molecule type" value="Genomic_DNA"/>
</dbReference>
<dbReference type="RefSeq" id="XP_002295194.1">
    <property type="nucleotide sequence ID" value="XM_002295158.1"/>
</dbReference>
<dbReference type="InterPro" id="IPR011761">
    <property type="entry name" value="ATP-grasp"/>
</dbReference>
<dbReference type="GO" id="GO:0005524">
    <property type="term" value="F:ATP binding"/>
    <property type="evidence" value="ECO:0007669"/>
    <property type="project" value="UniProtKB-UniRule"/>
</dbReference>
<accession>B8CGH7</accession>
<proteinExistence type="predicted"/>
<gene>
    <name evidence="6" type="ORF">THAPSDRAFT_25878</name>
</gene>
<evidence type="ECO:0000313" key="6">
    <source>
        <dbReference type="EMBL" id="EED87498.1"/>
    </source>
</evidence>
<keyword evidence="2 4" id="KW-0547">Nucleotide-binding</keyword>
<dbReference type="InterPro" id="IPR052032">
    <property type="entry name" value="ATP-dep_AA_Ligase"/>
</dbReference>
<dbReference type="HOGENOM" id="CLU_310261_0_0_1"/>
<dbReference type="KEGG" id="tps:THAPSDRAFT_25878"/>
<dbReference type="eggNOG" id="ENOG502QUGS">
    <property type="taxonomic scope" value="Eukaryota"/>
</dbReference>
<keyword evidence="3 4" id="KW-0067">ATP-binding</keyword>
<dbReference type="PANTHER" id="PTHR43585:SF2">
    <property type="entry name" value="ATP-GRASP ENZYME FSQD"/>
    <property type="match status" value="1"/>
</dbReference>
<evidence type="ECO:0000256" key="3">
    <source>
        <dbReference type="ARBA" id="ARBA00022840"/>
    </source>
</evidence>
<organism evidence="6 7">
    <name type="scientific">Thalassiosira pseudonana</name>
    <name type="common">Marine diatom</name>
    <name type="synonym">Cyclotella nana</name>
    <dbReference type="NCBI Taxonomy" id="35128"/>
    <lineage>
        <taxon>Eukaryota</taxon>
        <taxon>Sar</taxon>
        <taxon>Stramenopiles</taxon>
        <taxon>Ochrophyta</taxon>
        <taxon>Bacillariophyta</taxon>
        <taxon>Coscinodiscophyceae</taxon>
        <taxon>Thalassiosirophycidae</taxon>
        <taxon>Thalassiosirales</taxon>
        <taxon>Thalassiosiraceae</taxon>
        <taxon>Thalassiosira</taxon>
    </lineage>
</organism>
<evidence type="ECO:0000256" key="2">
    <source>
        <dbReference type="ARBA" id="ARBA00022741"/>
    </source>
</evidence>
<dbReference type="Proteomes" id="UP000001449">
    <property type="component" value="Chromosome 23"/>
</dbReference>
<dbReference type="Gene3D" id="3.30.470.20">
    <property type="entry name" value="ATP-grasp fold, B domain"/>
    <property type="match status" value="2"/>
</dbReference>
<keyword evidence="1" id="KW-0436">Ligase</keyword>
<evidence type="ECO:0000259" key="5">
    <source>
        <dbReference type="PROSITE" id="PS50975"/>
    </source>
</evidence>